<reference evidence="1 2" key="1">
    <citation type="journal article" date="2020" name="IScience">
        <title>Genome Sequencing of the Endangered Kingdonia uniflora (Circaeasteraceae, Ranunculales) Reveals Potential Mechanisms of Evolutionary Specialization.</title>
        <authorList>
            <person name="Sun Y."/>
            <person name="Deng T."/>
            <person name="Zhang A."/>
            <person name="Moore M.J."/>
            <person name="Landis J.B."/>
            <person name="Lin N."/>
            <person name="Zhang H."/>
            <person name="Zhang X."/>
            <person name="Huang J."/>
            <person name="Zhang X."/>
            <person name="Sun H."/>
            <person name="Wang H."/>
        </authorList>
    </citation>
    <scope>NUCLEOTIDE SEQUENCE [LARGE SCALE GENOMIC DNA]</scope>
    <source>
        <strain evidence="1">TB1705</strain>
        <tissue evidence="1">Leaf</tissue>
    </source>
</reference>
<keyword evidence="2" id="KW-1185">Reference proteome</keyword>
<dbReference type="AlphaFoldDB" id="A0A7J7MA75"/>
<evidence type="ECO:0000313" key="2">
    <source>
        <dbReference type="Proteomes" id="UP000541444"/>
    </source>
</evidence>
<dbReference type="Proteomes" id="UP000541444">
    <property type="component" value="Unassembled WGS sequence"/>
</dbReference>
<name>A0A7J7MA75_9MAGN</name>
<dbReference type="OrthoDB" id="276388at2759"/>
<gene>
    <name evidence="1" type="ORF">GIB67_010353</name>
</gene>
<dbReference type="GO" id="GO:0009507">
    <property type="term" value="C:chloroplast"/>
    <property type="evidence" value="ECO:0007669"/>
    <property type="project" value="TreeGrafter"/>
</dbReference>
<protein>
    <submittedName>
        <fullName evidence="1">Uncharacterized protein</fullName>
    </submittedName>
</protein>
<dbReference type="PANTHER" id="PTHR37217:SF1">
    <property type="entry name" value="EXPRESSED PROTEIN"/>
    <property type="match status" value="1"/>
</dbReference>
<organism evidence="1 2">
    <name type="scientific">Kingdonia uniflora</name>
    <dbReference type="NCBI Taxonomy" id="39325"/>
    <lineage>
        <taxon>Eukaryota</taxon>
        <taxon>Viridiplantae</taxon>
        <taxon>Streptophyta</taxon>
        <taxon>Embryophyta</taxon>
        <taxon>Tracheophyta</taxon>
        <taxon>Spermatophyta</taxon>
        <taxon>Magnoliopsida</taxon>
        <taxon>Ranunculales</taxon>
        <taxon>Circaeasteraceae</taxon>
        <taxon>Kingdonia</taxon>
    </lineage>
</organism>
<dbReference type="PANTHER" id="PTHR37217">
    <property type="entry name" value="EXPRESSED PROTEIN"/>
    <property type="match status" value="1"/>
</dbReference>
<comment type="caution">
    <text evidence="1">The sequence shown here is derived from an EMBL/GenBank/DDBJ whole genome shotgun (WGS) entry which is preliminary data.</text>
</comment>
<accession>A0A7J7MA75</accession>
<dbReference type="InterPro" id="IPR029063">
    <property type="entry name" value="SAM-dependent_MTases_sf"/>
</dbReference>
<dbReference type="SUPFAM" id="SSF53335">
    <property type="entry name" value="S-adenosyl-L-methionine-dependent methyltransferases"/>
    <property type="match status" value="1"/>
</dbReference>
<proteinExistence type="predicted"/>
<evidence type="ECO:0000313" key="1">
    <source>
        <dbReference type="EMBL" id="KAF6151779.1"/>
    </source>
</evidence>
<sequence length="249" mass="28246">MTSSLFFPSPLLSSKPNHLQQFQLKPQFLHLRNNPQLSTFRRSSQSLEQQGPVSVVDFEDLLEKDWSFLDSFQQQPNITNRIITSGEVTKSSRVLVSIGTEGFVTQLVGNDSSKCECLLVVHDSIFVLAGIKELYDGVKCWQGEIVNVPEKWGPFDVVFLWFLPGLPFKLIQILGALTERCSPGARLIISHPHGREGLERQRQEYPDVVVSDLPDKIALEKVSDDHSFQIKEFVDQPDFYLAVLKFGRD</sequence>
<dbReference type="EMBL" id="JACGCM010001659">
    <property type="protein sequence ID" value="KAF6151779.1"/>
    <property type="molecule type" value="Genomic_DNA"/>
</dbReference>